<gene>
    <name evidence="3" type="ORF">ERL59_04995</name>
</gene>
<dbReference type="Gene3D" id="1.10.260.40">
    <property type="entry name" value="lambda repressor-like DNA-binding domains"/>
    <property type="match status" value="1"/>
</dbReference>
<keyword evidence="4" id="KW-1185">Reference proteome</keyword>
<accession>A0A6N9PXR9</accession>
<evidence type="ECO:0000313" key="4">
    <source>
        <dbReference type="Proteomes" id="UP000448943"/>
    </source>
</evidence>
<comment type="caution">
    <text evidence="3">The sequence shown here is derived from an EMBL/GenBank/DDBJ whole genome shotgun (WGS) entry which is preliminary data.</text>
</comment>
<dbReference type="OrthoDB" id="8115576at2"/>
<dbReference type="PROSITE" id="PS50943">
    <property type="entry name" value="HTH_CROC1"/>
    <property type="match status" value="1"/>
</dbReference>
<name>A0A6N9PXR9_9BACL</name>
<evidence type="ECO:0000259" key="2">
    <source>
        <dbReference type="PROSITE" id="PS50943"/>
    </source>
</evidence>
<organism evidence="3 4">
    <name type="scientific">Chengkuizengella marina</name>
    <dbReference type="NCBI Taxonomy" id="2507566"/>
    <lineage>
        <taxon>Bacteria</taxon>
        <taxon>Bacillati</taxon>
        <taxon>Bacillota</taxon>
        <taxon>Bacilli</taxon>
        <taxon>Bacillales</taxon>
        <taxon>Paenibacillaceae</taxon>
        <taxon>Chengkuizengella</taxon>
    </lineage>
</organism>
<dbReference type="PANTHER" id="PTHR46558">
    <property type="entry name" value="TRACRIPTIONAL REGULATORY PROTEIN-RELATED-RELATED"/>
    <property type="match status" value="1"/>
</dbReference>
<dbReference type="GO" id="GO:0003677">
    <property type="term" value="F:DNA binding"/>
    <property type="evidence" value="ECO:0007669"/>
    <property type="project" value="UniProtKB-KW"/>
</dbReference>
<dbReference type="Proteomes" id="UP000448943">
    <property type="component" value="Unassembled WGS sequence"/>
</dbReference>
<proteinExistence type="predicted"/>
<dbReference type="SMART" id="SM00530">
    <property type="entry name" value="HTH_XRE"/>
    <property type="match status" value="1"/>
</dbReference>
<dbReference type="PANTHER" id="PTHR46558:SF13">
    <property type="entry name" value="HTH-TYPE TRANSCRIPTIONAL REGULATOR IMMR"/>
    <property type="match status" value="1"/>
</dbReference>
<dbReference type="SUPFAM" id="SSF47413">
    <property type="entry name" value="lambda repressor-like DNA-binding domains"/>
    <property type="match status" value="1"/>
</dbReference>
<protein>
    <submittedName>
        <fullName evidence="3">XRE family transcriptional regulator</fullName>
    </submittedName>
</protein>
<evidence type="ECO:0000256" key="1">
    <source>
        <dbReference type="ARBA" id="ARBA00023125"/>
    </source>
</evidence>
<evidence type="ECO:0000313" key="3">
    <source>
        <dbReference type="EMBL" id="NBI28311.1"/>
    </source>
</evidence>
<dbReference type="Pfam" id="PF01381">
    <property type="entry name" value="HTH_3"/>
    <property type="match status" value="1"/>
</dbReference>
<sequence>MLGQRIKERRVKKGFTQEELAQRLDMKRPNFANYEANRTIPPSDVLSKLADILNTSTDYLLGKTNNPLPIDNERDFTESLELNDNSLLDKYSLTLDGKTLSEEQAKLAIAFLRTALRQNNND</sequence>
<dbReference type="InterPro" id="IPR010982">
    <property type="entry name" value="Lambda_DNA-bd_dom_sf"/>
</dbReference>
<dbReference type="RefSeq" id="WP_160645089.1">
    <property type="nucleotide sequence ID" value="NZ_SIJB01000012.1"/>
</dbReference>
<dbReference type="EMBL" id="SIJB01000012">
    <property type="protein sequence ID" value="NBI28311.1"/>
    <property type="molecule type" value="Genomic_DNA"/>
</dbReference>
<keyword evidence="1" id="KW-0238">DNA-binding</keyword>
<dbReference type="AlphaFoldDB" id="A0A6N9PXR9"/>
<feature type="domain" description="HTH cro/C1-type" evidence="2">
    <location>
        <begin position="6"/>
        <end position="60"/>
    </location>
</feature>
<reference evidence="3 4" key="1">
    <citation type="submission" date="2019-01" db="EMBL/GenBank/DDBJ databases">
        <title>Chengkuizengella sp. nov., isolated from deep-sea sediment of East Pacific Ocean.</title>
        <authorList>
            <person name="Yang J."/>
            <person name="Lai Q."/>
            <person name="Shao Z."/>
        </authorList>
    </citation>
    <scope>NUCLEOTIDE SEQUENCE [LARGE SCALE GENOMIC DNA]</scope>
    <source>
        <strain evidence="3 4">YPA3-1-1</strain>
    </source>
</reference>
<dbReference type="InterPro" id="IPR001387">
    <property type="entry name" value="Cro/C1-type_HTH"/>
</dbReference>
<dbReference type="CDD" id="cd00093">
    <property type="entry name" value="HTH_XRE"/>
    <property type="match status" value="1"/>
</dbReference>